<sequence length="1417" mass="156356">MSYIKKLIAMVLTFAMTLSMASIATIQAMQSPIEFNKSKTYAVISKTNNKAIYVHNINWGNNDTKADGDYTKSGKVLPNSIFKITPLDDQSGADSSKGEVKVNIEYQTVDGKLYPMRSEGNDFIFADPNLRNDLCSYIITKTDDGVGTIRDMTRGYYLTVNEQGEIRKLSDDASQATEFTFVENPQLIDNTAYIESVATGKLVTFKNQSDEEYAPISVTGDKENITDNEKFNVGYGTNGDGIKDVVAFQSVSKPGYQIASAKWIDGATPLVGSINRNGGWESIAIEPLGNGQFVLRDAAKGTYVKVNDDNILEAGCEATDEIPDNERFIIHTSQELSEVSHFTFDKSTRTKTSIDLSWDKPLNLYTDIEVYAKASNEVVFNKVTTITNVDHYTVNDLKEGTQYEFYLKFISGNGNLELSDNPVYETKKIKASTRIGEKPQTVTNLKLQQSNNQFTINFDKAKNATHYRILGATSMFGQYTEVATVNTNSAKVNALDSKNKYNNYYKVVALNNGNFGDLDFSNAEEADESEYVSLETELFGRNTFVFSPNDDTTKIDELLNKLFKQQNDYTNDAQFKGNQYQVYFKKGDYTNTSCMYLGFYTTLSGLGKVPTDVKLNNIAIPAYLPAGALGGNGDNATCNFWRSAENLAVYNTGNELGKAGYGSYRADQLNWAVAQAAPLRRIYSERPIAYDWNYGWASGGYVADSWINASFNDNGNELSAGTFSGQQFYTRNSKLKGNAYGTTLNNFFQGVDASNLPKADGTSGEELLSGQGASNWNIPASDGGQQVFTHIDQTKELAEKPFLYMDDDGEYKVFVPSVQKNTKGISWGEGKDNNGMGAGKSISLDEFYVAKPTDSASDINKALDEGKNIYFTPGTYHAKEIIHVKKADTIVLGSGMTSIIPDNDDAAMLVDDVDGVRVAGIIFDAGSHSKYLLKVGKTGSKNGHKDDPTILQDLFFRVGGTTDTLTTADNALEINSHNVLCDHFWIWRADHGTGVAWDGNVSNHGLIVNGDDVTCYALFNEHFNKYDTLWNGENGSTYFYQNEKCYDPISQESWMSHNGSVNGYAAYKVDNNVKKHYAVGLGIYNVFIYTGGTLGENGQPGTLGDGKTVSISMDNAIEVPNNKDVLIENACIQTFANEDGALQKFNSIINGVGSGVSSGITGEGWSRKFLLNYRNGTAVVGKANNSDQKGKYIGVNTIENIKQLGDDDLDLDELKELVNNKKNENLYTEDSYKKYADIYADASKILTTDGLKYSIQKDVDEAVKKLKDAQAQLEIKVNKDELDKLYTDKKDFKEESYTADSWKVFKDALLKAQEVLNNENATQEEVNQAYGALKEATDALKTKTTTPSEEETKGDKLENTNGQGDNQKGQTTQERNAINRNKSKVKTGDNMKVVPYALLMMAAAGGYVTVCRRNKEN</sequence>
<dbReference type="Gene3D" id="1.20.1270.70">
    <property type="entry name" value="Designed single chain three-helix bundle"/>
    <property type="match status" value="1"/>
</dbReference>
<dbReference type="CDD" id="cd00063">
    <property type="entry name" value="FN3"/>
    <property type="match status" value="1"/>
</dbReference>
<protein>
    <recommendedName>
        <fullName evidence="3">Fibronectin type-III domain-containing protein</fullName>
    </recommendedName>
</protein>
<proteinExistence type="predicted"/>
<dbReference type="CDD" id="cd23669">
    <property type="entry name" value="GH55_SacteLam55A-like"/>
    <property type="match status" value="1"/>
</dbReference>
<dbReference type="InterPro" id="IPR013783">
    <property type="entry name" value="Ig-like_fold"/>
</dbReference>
<feature type="region of interest" description="Disordered" evidence="1">
    <location>
        <begin position="1338"/>
        <end position="1386"/>
    </location>
</feature>
<dbReference type="SUPFAM" id="SSF50405">
    <property type="entry name" value="Actin-crosslinking proteins"/>
    <property type="match status" value="1"/>
</dbReference>
<dbReference type="Gene3D" id="1.20.1270.90">
    <property type="entry name" value="AF1782-like"/>
    <property type="match status" value="1"/>
</dbReference>
<evidence type="ECO:0000313" key="4">
    <source>
        <dbReference type="EMBL" id="BCL56920.1"/>
    </source>
</evidence>
<evidence type="ECO:0000256" key="1">
    <source>
        <dbReference type="SAM" id="MobiDB-lite"/>
    </source>
</evidence>
<name>A0A7I8DZK1_9FIRM</name>
<dbReference type="EMBL" id="AP024085">
    <property type="protein sequence ID" value="BCL56920.1"/>
    <property type="molecule type" value="Genomic_DNA"/>
</dbReference>
<dbReference type="SMART" id="SM00060">
    <property type="entry name" value="FN3"/>
    <property type="match status" value="1"/>
</dbReference>
<dbReference type="InterPro" id="IPR059186">
    <property type="entry name" value="SACTE_4363"/>
</dbReference>
<dbReference type="Gene3D" id="2.60.40.10">
    <property type="entry name" value="Immunoglobulins"/>
    <property type="match status" value="2"/>
</dbReference>
<dbReference type="Pfam" id="PF00041">
    <property type="entry name" value="fn3"/>
    <property type="match status" value="1"/>
</dbReference>
<dbReference type="SUPFAM" id="SSF49265">
    <property type="entry name" value="Fibronectin type III"/>
    <property type="match status" value="1"/>
</dbReference>
<dbReference type="PROSITE" id="PS50853">
    <property type="entry name" value="FN3"/>
    <property type="match status" value="1"/>
</dbReference>
<keyword evidence="2" id="KW-0732">Signal</keyword>
<evidence type="ECO:0000256" key="2">
    <source>
        <dbReference type="SAM" id="SignalP"/>
    </source>
</evidence>
<evidence type="ECO:0000259" key="3">
    <source>
        <dbReference type="PROSITE" id="PS50853"/>
    </source>
</evidence>
<dbReference type="InterPro" id="IPR003961">
    <property type="entry name" value="FN3_dom"/>
</dbReference>
<dbReference type="InterPro" id="IPR008999">
    <property type="entry name" value="Actin-crosslinking"/>
</dbReference>
<accession>A0A7I8DZK1</accession>
<dbReference type="Pfam" id="PF07554">
    <property type="entry name" value="FIVAR"/>
    <property type="match status" value="2"/>
</dbReference>
<dbReference type="GeneID" id="70579070"/>
<evidence type="ECO:0000313" key="5">
    <source>
        <dbReference type="Proteomes" id="UP000593842"/>
    </source>
</evidence>
<organism evidence="4 5">
    <name type="scientific">Faecalibacillus intestinalis</name>
    <dbReference type="NCBI Taxonomy" id="1982626"/>
    <lineage>
        <taxon>Bacteria</taxon>
        <taxon>Bacillati</taxon>
        <taxon>Bacillota</taxon>
        <taxon>Erysipelotrichia</taxon>
        <taxon>Erysipelotrichales</taxon>
        <taxon>Coprobacillaceae</taxon>
        <taxon>Faecalibacillus</taxon>
    </lineage>
</organism>
<feature type="chain" id="PRO_5038734270" description="Fibronectin type-III domain-containing protein" evidence="2">
    <location>
        <begin position="22"/>
        <end position="1417"/>
    </location>
</feature>
<gene>
    <name evidence="4" type="ORF">Fi14EGH31_06320</name>
</gene>
<dbReference type="KEGG" id="fit:Fi14EGH31_06320"/>
<dbReference type="Proteomes" id="UP000593842">
    <property type="component" value="Chromosome"/>
</dbReference>
<feature type="domain" description="Fibronectin type-III" evidence="3">
    <location>
        <begin position="338"/>
        <end position="429"/>
    </location>
</feature>
<dbReference type="RefSeq" id="WP_200765135.1">
    <property type="nucleotide sequence ID" value="NZ_AP024085.1"/>
</dbReference>
<dbReference type="Gene3D" id="2.80.10.50">
    <property type="match status" value="1"/>
</dbReference>
<reference evidence="5" key="1">
    <citation type="submission" date="2020-09" db="EMBL/GenBank/DDBJ databases">
        <title>Complete genome sequencing of Faecalibacillus intestinalis strain 14EGH31.</title>
        <authorList>
            <person name="Sakamoto M."/>
            <person name="Murakami T."/>
            <person name="Mori H."/>
        </authorList>
    </citation>
    <scope>NUCLEOTIDE SEQUENCE [LARGE SCALE GENOMIC DNA]</scope>
    <source>
        <strain evidence="5">14EGH31</strain>
    </source>
</reference>
<feature type="signal peptide" evidence="2">
    <location>
        <begin position="1"/>
        <end position="21"/>
    </location>
</feature>
<dbReference type="InterPro" id="IPR036116">
    <property type="entry name" value="FN3_sf"/>
</dbReference>
<feature type="compositionally biased region" description="Polar residues" evidence="1">
    <location>
        <begin position="1359"/>
        <end position="1380"/>
    </location>
</feature>